<dbReference type="EMBL" id="JAHRIP010066670">
    <property type="protein sequence ID" value="MEQ2306918.1"/>
    <property type="molecule type" value="Genomic_DNA"/>
</dbReference>
<gene>
    <name evidence="2" type="ORF">AMECASPLE_013018</name>
</gene>
<reference evidence="2 3" key="1">
    <citation type="submission" date="2021-06" db="EMBL/GenBank/DDBJ databases">
        <authorList>
            <person name="Palmer J.M."/>
        </authorList>
    </citation>
    <scope>NUCLEOTIDE SEQUENCE [LARGE SCALE GENOMIC DNA]</scope>
    <source>
        <strain evidence="2 3">AS_MEX2019</strain>
        <tissue evidence="2">Muscle</tissue>
    </source>
</reference>
<evidence type="ECO:0000256" key="1">
    <source>
        <dbReference type="SAM" id="SignalP"/>
    </source>
</evidence>
<feature type="signal peptide" evidence="1">
    <location>
        <begin position="1"/>
        <end position="20"/>
    </location>
</feature>
<keyword evidence="1" id="KW-0732">Signal</keyword>
<organism evidence="2 3">
    <name type="scientific">Ameca splendens</name>
    <dbReference type="NCBI Taxonomy" id="208324"/>
    <lineage>
        <taxon>Eukaryota</taxon>
        <taxon>Metazoa</taxon>
        <taxon>Chordata</taxon>
        <taxon>Craniata</taxon>
        <taxon>Vertebrata</taxon>
        <taxon>Euteleostomi</taxon>
        <taxon>Actinopterygii</taxon>
        <taxon>Neopterygii</taxon>
        <taxon>Teleostei</taxon>
        <taxon>Neoteleostei</taxon>
        <taxon>Acanthomorphata</taxon>
        <taxon>Ovalentaria</taxon>
        <taxon>Atherinomorphae</taxon>
        <taxon>Cyprinodontiformes</taxon>
        <taxon>Goodeidae</taxon>
        <taxon>Ameca</taxon>
    </lineage>
</organism>
<dbReference type="Proteomes" id="UP001469553">
    <property type="component" value="Unassembled WGS sequence"/>
</dbReference>
<feature type="chain" id="PRO_5045492721" evidence="1">
    <location>
        <begin position="21"/>
        <end position="108"/>
    </location>
</feature>
<name>A0ABV0ZNK5_9TELE</name>
<evidence type="ECO:0000313" key="2">
    <source>
        <dbReference type="EMBL" id="MEQ2306918.1"/>
    </source>
</evidence>
<keyword evidence="3" id="KW-1185">Reference proteome</keyword>
<accession>A0ABV0ZNK5</accession>
<proteinExistence type="predicted"/>
<protein>
    <submittedName>
        <fullName evidence="2">Uncharacterized protein</fullName>
    </submittedName>
</protein>
<sequence length="108" mass="12315">MYLFFTILCLCVLQEELVSGSRIRVWVGEKGLNSIFPQTPIMSEPGIQPTASPPPMQSLHLDVLQLHRRNKTIQTIYIQGLDNETETPVILVWEVSWLNWTSLVASLH</sequence>
<evidence type="ECO:0000313" key="3">
    <source>
        <dbReference type="Proteomes" id="UP001469553"/>
    </source>
</evidence>
<comment type="caution">
    <text evidence="2">The sequence shown here is derived from an EMBL/GenBank/DDBJ whole genome shotgun (WGS) entry which is preliminary data.</text>
</comment>